<comment type="caution">
    <text evidence="1">The sequence shown here is derived from an EMBL/GenBank/DDBJ whole genome shotgun (WGS) entry which is preliminary data.</text>
</comment>
<accession>A0A2U1KJ53</accession>
<evidence type="ECO:0000313" key="1">
    <source>
        <dbReference type="EMBL" id="PWA36810.1"/>
    </source>
</evidence>
<organism evidence="1 2">
    <name type="scientific">Artemisia annua</name>
    <name type="common">Sweet wormwood</name>
    <dbReference type="NCBI Taxonomy" id="35608"/>
    <lineage>
        <taxon>Eukaryota</taxon>
        <taxon>Viridiplantae</taxon>
        <taxon>Streptophyta</taxon>
        <taxon>Embryophyta</taxon>
        <taxon>Tracheophyta</taxon>
        <taxon>Spermatophyta</taxon>
        <taxon>Magnoliopsida</taxon>
        <taxon>eudicotyledons</taxon>
        <taxon>Gunneridae</taxon>
        <taxon>Pentapetalae</taxon>
        <taxon>asterids</taxon>
        <taxon>campanulids</taxon>
        <taxon>Asterales</taxon>
        <taxon>Asteraceae</taxon>
        <taxon>Asteroideae</taxon>
        <taxon>Anthemideae</taxon>
        <taxon>Artemisiinae</taxon>
        <taxon>Artemisia</taxon>
    </lineage>
</organism>
<dbReference type="PANTHER" id="PTHR48045">
    <property type="entry name" value="UDP-GLYCOSYLTRANSFERASE 72B1"/>
    <property type="match status" value="1"/>
</dbReference>
<protein>
    <submittedName>
        <fullName evidence="1">UDP-glucuronosyl/UDP-glucosyltransferase</fullName>
    </submittedName>
</protein>
<dbReference type="SUPFAM" id="SSF53756">
    <property type="entry name" value="UDP-Glycosyltransferase/glycogen phosphorylase"/>
    <property type="match status" value="1"/>
</dbReference>
<name>A0A2U1KJ53_ARTAN</name>
<dbReference type="OrthoDB" id="5835829at2759"/>
<evidence type="ECO:0000313" key="2">
    <source>
        <dbReference type="Proteomes" id="UP000245207"/>
    </source>
</evidence>
<gene>
    <name evidence="1" type="ORF">CTI12_AA596320</name>
</gene>
<reference evidence="1 2" key="1">
    <citation type="journal article" date="2018" name="Mol. Plant">
        <title>The genome of Artemisia annua provides insight into the evolution of Asteraceae family and artemisinin biosynthesis.</title>
        <authorList>
            <person name="Shen Q."/>
            <person name="Zhang L."/>
            <person name="Liao Z."/>
            <person name="Wang S."/>
            <person name="Yan T."/>
            <person name="Shi P."/>
            <person name="Liu M."/>
            <person name="Fu X."/>
            <person name="Pan Q."/>
            <person name="Wang Y."/>
            <person name="Lv Z."/>
            <person name="Lu X."/>
            <person name="Zhang F."/>
            <person name="Jiang W."/>
            <person name="Ma Y."/>
            <person name="Chen M."/>
            <person name="Hao X."/>
            <person name="Li L."/>
            <person name="Tang Y."/>
            <person name="Lv G."/>
            <person name="Zhou Y."/>
            <person name="Sun X."/>
            <person name="Brodelius P.E."/>
            <person name="Rose J.K.C."/>
            <person name="Tang K."/>
        </authorList>
    </citation>
    <scope>NUCLEOTIDE SEQUENCE [LARGE SCALE GENOMIC DNA]</scope>
    <source>
        <strain evidence="2">cv. Huhao1</strain>
        <tissue evidence="1">Leaf</tissue>
    </source>
</reference>
<dbReference type="Gene3D" id="3.40.50.2000">
    <property type="entry name" value="Glycogen Phosphorylase B"/>
    <property type="match status" value="2"/>
</dbReference>
<dbReference type="Proteomes" id="UP000245207">
    <property type="component" value="Unassembled WGS sequence"/>
</dbReference>
<dbReference type="EMBL" id="PKPP01017630">
    <property type="protein sequence ID" value="PWA36810.1"/>
    <property type="molecule type" value="Genomic_DNA"/>
</dbReference>
<dbReference type="PANTHER" id="PTHR48045:SF31">
    <property type="entry name" value="UDP-GLYCOSYLTRANSFERASE 76B1-LIKE"/>
    <property type="match status" value="1"/>
</dbReference>
<keyword evidence="1" id="KW-0808">Transferase</keyword>
<dbReference type="AlphaFoldDB" id="A0A2U1KJ53"/>
<dbReference type="GO" id="GO:0016740">
    <property type="term" value="F:transferase activity"/>
    <property type="evidence" value="ECO:0007669"/>
    <property type="project" value="UniProtKB-KW"/>
</dbReference>
<keyword evidence="2" id="KW-1185">Reference proteome</keyword>
<sequence>MSCISIVHHPVVSDVWKIGVLLEDGLERVGIERAIKRLMEEKEGEEIRERISRVKKDTAISFDEGGSSHQSLKKLVDYVSSFSLGSTNLFNAKMNKAEGAFGLLQGRTIGIGIGIGMKIGKCVNVAKTVALNT</sequence>
<proteinExistence type="predicted"/>
<dbReference type="STRING" id="35608.A0A2U1KJ53"/>